<keyword evidence="6 12" id="KW-1133">Transmembrane helix</keyword>
<dbReference type="PROSITE" id="PS50283">
    <property type="entry name" value="NA_SOLUT_SYMP_3"/>
    <property type="match status" value="1"/>
</dbReference>
<keyword evidence="7" id="KW-0915">Sodium</keyword>
<accession>A0A1J1E234</accession>
<dbReference type="InterPro" id="IPR051163">
    <property type="entry name" value="Sodium:Solute_Symporter_SSF"/>
</dbReference>
<dbReference type="CDD" id="cd10326">
    <property type="entry name" value="SLC5sbd_NIS-like"/>
    <property type="match status" value="1"/>
</dbReference>
<reference evidence="13 14" key="1">
    <citation type="submission" date="2014-03" db="EMBL/GenBank/DDBJ databases">
        <title>complete genome sequence of Flavobacteriaceae bacterium JBKA-6.</title>
        <authorList>
            <person name="Takano T."/>
            <person name="Nakamura Y."/>
            <person name="Takuma S."/>
            <person name="Yasuike M."/>
            <person name="Matsuyama T."/>
            <person name="Sakai T."/>
            <person name="Fujiwara A."/>
            <person name="Kimoto K."/>
            <person name="Fukuda Y."/>
            <person name="Kondo H."/>
            <person name="Hirono I."/>
            <person name="Nakayasu C."/>
        </authorList>
    </citation>
    <scope>NUCLEOTIDE SEQUENCE [LARGE SCALE GENOMIC DNA]</scope>
    <source>
        <strain evidence="13 14">JBKA-6</strain>
    </source>
</reference>
<keyword evidence="8" id="KW-0406">Ion transport</keyword>
<feature type="transmembrane region" description="Helical" evidence="12">
    <location>
        <begin position="6"/>
        <end position="24"/>
    </location>
</feature>
<evidence type="ECO:0000256" key="3">
    <source>
        <dbReference type="ARBA" id="ARBA00022448"/>
    </source>
</evidence>
<feature type="transmembrane region" description="Helical" evidence="12">
    <location>
        <begin position="120"/>
        <end position="147"/>
    </location>
</feature>
<gene>
    <name evidence="13" type="ORF">JBKA6_0087</name>
</gene>
<dbReference type="Gene3D" id="1.20.1730.10">
    <property type="entry name" value="Sodium/glucose cotransporter"/>
    <property type="match status" value="1"/>
</dbReference>
<evidence type="ECO:0000313" key="13">
    <source>
        <dbReference type="EMBL" id="BAV94100.1"/>
    </source>
</evidence>
<dbReference type="OrthoDB" id="891563at2"/>
<keyword evidence="3" id="KW-0813">Transport</keyword>
<evidence type="ECO:0000256" key="5">
    <source>
        <dbReference type="ARBA" id="ARBA00022692"/>
    </source>
</evidence>
<feature type="transmembrane region" description="Helical" evidence="12">
    <location>
        <begin position="400"/>
        <end position="417"/>
    </location>
</feature>
<name>A0A1J1E234_9FLAO</name>
<feature type="transmembrane region" description="Helical" evidence="12">
    <location>
        <begin position="320"/>
        <end position="340"/>
    </location>
</feature>
<dbReference type="AlphaFoldDB" id="A0A1J1E234"/>
<evidence type="ECO:0000256" key="10">
    <source>
        <dbReference type="ARBA" id="ARBA00023201"/>
    </source>
</evidence>
<evidence type="ECO:0000256" key="9">
    <source>
        <dbReference type="ARBA" id="ARBA00023136"/>
    </source>
</evidence>
<comment type="similarity">
    <text evidence="2 11">Belongs to the sodium:solute symporter (SSF) (TC 2.A.21) family.</text>
</comment>
<evidence type="ECO:0000256" key="1">
    <source>
        <dbReference type="ARBA" id="ARBA00004651"/>
    </source>
</evidence>
<dbReference type="GO" id="GO:0006814">
    <property type="term" value="P:sodium ion transport"/>
    <property type="evidence" value="ECO:0007669"/>
    <property type="project" value="UniProtKB-KW"/>
</dbReference>
<organism evidence="13 14">
    <name type="scientific">Ichthyobacterium seriolicida</name>
    <dbReference type="NCBI Taxonomy" id="242600"/>
    <lineage>
        <taxon>Bacteria</taxon>
        <taxon>Pseudomonadati</taxon>
        <taxon>Bacteroidota</taxon>
        <taxon>Flavobacteriia</taxon>
        <taxon>Flavobacteriales</taxon>
        <taxon>Ichthyobacteriaceae</taxon>
        <taxon>Ichthyobacterium</taxon>
    </lineage>
</organism>
<evidence type="ECO:0000256" key="2">
    <source>
        <dbReference type="ARBA" id="ARBA00006434"/>
    </source>
</evidence>
<keyword evidence="10" id="KW-0739">Sodium transport</keyword>
<evidence type="ECO:0000256" key="6">
    <source>
        <dbReference type="ARBA" id="ARBA00022989"/>
    </source>
</evidence>
<protein>
    <submittedName>
        <fullName evidence="13">Sodium/iodide co-transporter</fullName>
    </submittedName>
</protein>
<dbReference type="Proteomes" id="UP000243197">
    <property type="component" value="Chromosome"/>
</dbReference>
<dbReference type="EMBL" id="AP014564">
    <property type="protein sequence ID" value="BAV94100.1"/>
    <property type="molecule type" value="Genomic_DNA"/>
</dbReference>
<dbReference type="GO" id="GO:0015293">
    <property type="term" value="F:symporter activity"/>
    <property type="evidence" value="ECO:0007669"/>
    <property type="project" value="TreeGrafter"/>
</dbReference>
<dbReference type="PANTHER" id="PTHR42985">
    <property type="entry name" value="SODIUM-COUPLED MONOCARBOXYLATE TRANSPORTER"/>
    <property type="match status" value="1"/>
</dbReference>
<evidence type="ECO:0000256" key="12">
    <source>
        <dbReference type="SAM" id="Phobius"/>
    </source>
</evidence>
<dbReference type="KEGG" id="ise:JBKA6_0087"/>
<feature type="transmembrane region" description="Helical" evidence="12">
    <location>
        <begin position="183"/>
        <end position="200"/>
    </location>
</feature>
<feature type="transmembrane region" description="Helical" evidence="12">
    <location>
        <begin position="44"/>
        <end position="66"/>
    </location>
</feature>
<dbReference type="PANTHER" id="PTHR42985:SF47">
    <property type="entry name" value="INTEGRAL MEMBRANE TRANSPORT PROTEIN"/>
    <property type="match status" value="1"/>
</dbReference>
<feature type="transmembrane region" description="Helical" evidence="12">
    <location>
        <begin position="369"/>
        <end position="388"/>
    </location>
</feature>
<feature type="transmembrane region" description="Helical" evidence="12">
    <location>
        <begin position="153"/>
        <end position="171"/>
    </location>
</feature>
<keyword evidence="4" id="KW-1003">Cell membrane</keyword>
<comment type="subcellular location">
    <subcellularLocation>
        <location evidence="1">Cell membrane</location>
        <topology evidence="1">Multi-pass membrane protein</topology>
    </subcellularLocation>
</comment>
<sequence>MEPLHSLYLIVAYFLCLIVISFLVKKKDNSNSSFFIGDRKSPWYVVAFGMIGASLSGISFVSVPGWVEQSNFSYVQMIMGYLVGYLFIGTVLMPMYYKLKSVSIYSYLGDRFGQFSYKTATSIFIIAKTVIASFRLFLAASILQILIFEKIGIDFYITAIATVVLIWLYTFRSGIKTIVWTDALQTFFMLLSVIISIYVICKEMNLNTGSSLIGYINDSPLSKTFYWDSSSNKYFWKQFLSGIFIAIAMTGLDQDMMQKNISCKNIKDAQKNMFWFCIVLIITNLLLLSLGVLLTDFALLKGMDKHNDELFISIANRPELGLIMSSFFILGLISSAYSSIDSAITSLTTSFSVDFIGIYKKPKNRQVQIRILTHIAFSFIIVVVMLLFRYTITDSIIKELFVIAGYTYGPLLGLYFFGLFTSYRIRDKYVPFVALTSPVLCYILKQNSMDWFNYSFGFELLILNGMITFTGLWLLRNGKMLKKKLY</sequence>
<feature type="transmembrane region" description="Helical" evidence="12">
    <location>
        <begin position="451"/>
        <end position="475"/>
    </location>
</feature>
<evidence type="ECO:0000256" key="4">
    <source>
        <dbReference type="ARBA" id="ARBA00022475"/>
    </source>
</evidence>
<keyword evidence="5 12" id="KW-0812">Transmembrane</keyword>
<evidence type="ECO:0000256" key="11">
    <source>
        <dbReference type="RuleBase" id="RU362091"/>
    </source>
</evidence>
<keyword evidence="14" id="KW-1185">Reference proteome</keyword>
<feature type="transmembrane region" description="Helical" evidence="12">
    <location>
        <begin position="234"/>
        <end position="252"/>
    </location>
</feature>
<feature type="transmembrane region" description="Helical" evidence="12">
    <location>
        <begin position="78"/>
        <end position="99"/>
    </location>
</feature>
<dbReference type="GO" id="GO:0005886">
    <property type="term" value="C:plasma membrane"/>
    <property type="evidence" value="ECO:0007669"/>
    <property type="project" value="UniProtKB-SubCell"/>
</dbReference>
<dbReference type="InterPro" id="IPR001734">
    <property type="entry name" value="Na/solute_symporter"/>
</dbReference>
<keyword evidence="9 12" id="KW-0472">Membrane</keyword>
<feature type="transmembrane region" description="Helical" evidence="12">
    <location>
        <begin position="273"/>
        <end position="300"/>
    </location>
</feature>
<dbReference type="InterPro" id="IPR038377">
    <property type="entry name" value="Na/Glc_symporter_sf"/>
</dbReference>
<evidence type="ECO:0000313" key="14">
    <source>
        <dbReference type="Proteomes" id="UP000243197"/>
    </source>
</evidence>
<evidence type="ECO:0000256" key="8">
    <source>
        <dbReference type="ARBA" id="ARBA00023065"/>
    </source>
</evidence>
<dbReference type="RefSeq" id="WP_096684691.1">
    <property type="nucleotide sequence ID" value="NZ_AP014564.1"/>
</dbReference>
<dbReference type="Pfam" id="PF00474">
    <property type="entry name" value="SSF"/>
    <property type="match status" value="1"/>
</dbReference>
<proteinExistence type="inferred from homology"/>
<evidence type="ECO:0000256" key="7">
    <source>
        <dbReference type="ARBA" id="ARBA00023053"/>
    </source>
</evidence>
<feature type="transmembrane region" description="Helical" evidence="12">
    <location>
        <begin position="429"/>
        <end position="445"/>
    </location>
</feature>